<sequence length="97" mass="10308">MVQFTTIVAMVGMPMLVMASPLSETLTGPPLAQRTVQTSGPLYGLDNAGGDGHDNANGAWFAGGFAKAIEQTKLTSCFGTPRRKIRSSPSSRFIRYA</sequence>
<protein>
    <submittedName>
        <fullName evidence="2">Uncharacterized protein</fullName>
    </submittedName>
</protein>
<dbReference type="EMBL" id="CP143788">
    <property type="protein sequence ID" value="WVN89250.1"/>
    <property type="molecule type" value="Genomic_DNA"/>
</dbReference>
<evidence type="ECO:0000256" key="1">
    <source>
        <dbReference type="SAM" id="SignalP"/>
    </source>
</evidence>
<organism evidence="2 3">
    <name type="scientific">Cryptococcus depauperatus CBS 7841</name>
    <dbReference type="NCBI Taxonomy" id="1295531"/>
    <lineage>
        <taxon>Eukaryota</taxon>
        <taxon>Fungi</taxon>
        <taxon>Dikarya</taxon>
        <taxon>Basidiomycota</taxon>
        <taxon>Agaricomycotina</taxon>
        <taxon>Tremellomycetes</taxon>
        <taxon>Tremellales</taxon>
        <taxon>Cryptococcaceae</taxon>
        <taxon>Cryptococcus</taxon>
    </lineage>
</organism>
<reference evidence="2" key="2">
    <citation type="journal article" date="2022" name="Elife">
        <title>Obligate sexual reproduction of a homothallic fungus closely related to the Cryptococcus pathogenic species complex.</title>
        <authorList>
            <person name="Passer A.R."/>
            <person name="Clancey S.A."/>
            <person name="Shea T."/>
            <person name="David-Palma M."/>
            <person name="Averette A.F."/>
            <person name="Boekhout T."/>
            <person name="Porcel B.M."/>
            <person name="Nowrousian M."/>
            <person name="Cuomo C.A."/>
            <person name="Sun S."/>
            <person name="Heitman J."/>
            <person name="Coelho M.A."/>
        </authorList>
    </citation>
    <scope>NUCLEOTIDE SEQUENCE</scope>
    <source>
        <strain evidence="2">CBS 7841</strain>
    </source>
</reference>
<name>A0AAJ8M298_9TREE</name>
<keyword evidence="3" id="KW-1185">Reference proteome</keyword>
<dbReference type="Proteomes" id="UP000094043">
    <property type="component" value="Chromosome 5"/>
</dbReference>
<dbReference type="GeneID" id="91088678"/>
<dbReference type="RefSeq" id="XP_066069950.1">
    <property type="nucleotide sequence ID" value="XM_066213853.1"/>
</dbReference>
<proteinExistence type="predicted"/>
<evidence type="ECO:0000313" key="2">
    <source>
        <dbReference type="EMBL" id="WVN89250.1"/>
    </source>
</evidence>
<reference evidence="2" key="3">
    <citation type="submission" date="2024-01" db="EMBL/GenBank/DDBJ databases">
        <authorList>
            <person name="Coelho M.A."/>
            <person name="David-Palma M."/>
            <person name="Shea T."/>
            <person name="Sun S."/>
            <person name="Cuomo C.A."/>
            <person name="Heitman J."/>
        </authorList>
    </citation>
    <scope>NUCLEOTIDE SEQUENCE</scope>
    <source>
        <strain evidence="2">CBS 7841</strain>
    </source>
</reference>
<gene>
    <name evidence="2" type="ORF">L203_104468</name>
</gene>
<dbReference type="KEGG" id="cdep:91088678"/>
<feature type="chain" id="PRO_5042593329" evidence="1">
    <location>
        <begin position="20"/>
        <end position="97"/>
    </location>
</feature>
<keyword evidence="1" id="KW-0732">Signal</keyword>
<accession>A0AAJ8M298</accession>
<dbReference type="AlphaFoldDB" id="A0AAJ8M298"/>
<evidence type="ECO:0000313" key="3">
    <source>
        <dbReference type="Proteomes" id="UP000094043"/>
    </source>
</evidence>
<feature type="signal peptide" evidence="1">
    <location>
        <begin position="1"/>
        <end position="19"/>
    </location>
</feature>
<reference evidence="2" key="1">
    <citation type="submission" date="2016-06" db="EMBL/GenBank/DDBJ databases">
        <authorList>
            <person name="Cuomo C."/>
            <person name="Litvintseva A."/>
            <person name="Heitman J."/>
            <person name="Chen Y."/>
            <person name="Sun S."/>
            <person name="Springer D."/>
            <person name="Dromer F."/>
            <person name="Young S."/>
            <person name="Zeng Q."/>
            <person name="Chapman S."/>
            <person name="Gujja S."/>
            <person name="Saif S."/>
            <person name="Birren B."/>
        </authorList>
    </citation>
    <scope>NUCLEOTIDE SEQUENCE</scope>
    <source>
        <strain evidence="2">CBS 7841</strain>
    </source>
</reference>